<dbReference type="EMBL" id="CAVMBE010000021">
    <property type="protein sequence ID" value="CAK3996638.1"/>
    <property type="molecule type" value="Genomic_DNA"/>
</dbReference>
<name>A0AAI8YY08_9PEZI</name>
<keyword evidence="2" id="KW-1185">Reference proteome</keyword>
<dbReference type="Proteomes" id="UP001296104">
    <property type="component" value="Unassembled WGS sequence"/>
</dbReference>
<evidence type="ECO:0000313" key="2">
    <source>
        <dbReference type="Proteomes" id="UP001296104"/>
    </source>
</evidence>
<accession>A0AAI8YY08</accession>
<organism evidence="1 2">
    <name type="scientific">Lecanosticta acicola</name>
    <dbReference type="NCBI Taxonomy" id="111012"/>
    <lineage>
        <taxon>Eukaryota</taxon>
        <taxon>Fungi</taxon>
        <taxon>Dikarya</taxon>
        <taxon>Ascomycota</taxon>
        <taxon>Pezizomycotina</taxon>
        <taxon>Dothideomycetes</taxon>
        <taxon>Dothideomycetidae</taxon>
        <taxon>Mycosphaerellales</taxon>
        <taxon>Mycosphaerellaceae</taxon>
        <taxon>Lecanosticta</taxon>
    </lineage>
</organism>
<evidence type="ECO:0000313" key="1">
    <source>
        <dbReference type="EMBL" id="CAK3996638.1"/>
    </source>
</evidence>
<comment type="caution">
    <text evidence="1">The sequence shown here is derived from an EMBL/GenBank/DDBJ whole genome shotgun (WGS) entry which is preliminary data.</text>
</comment>
<proteinExistence type="predicted"/>
<dbReference type="AlphaFoldDB" id="A0AAI8YY08"/>
<gene>
    <name evidence="1" type="ORF">LECACI_7A004079</name>
</gene>
<reference evidence="1" key="1">
    <citation type="submission" date="2023-11" db="EMBL/GenBank/DDBJ databases">
        <authorList>
            <person name="Alioto T."/>
            <person name="Alioto T."/>
            <person name="Gomez Garrido J."/>
        </authorList>
    </citation>
    <scope>NUCLEOTIDE SEQUENCE</scope>
</reference>
<sequence length="216" mass="23294">MAATTIETPPDPVATYNLLRTPGSAADTFSIHQPNGATLHASKKSHKLGSDELIISQDTTSDALVAAKLKASSKKCEVKFDAKGDWQTVASIDDLGTAYAVGKEGRVWRRLNKDSTGKISELSYGDMQLHESTSSQGSPLAIYYLHSEGSRNAEGTVQIGQLDFSTDSLGREYELQALIAVLGLMECRRLDIRSRNLPLQKGGVFPNSVPGPTGWK</sequence>
<protein>
    <submittedName>
        <fullName evidence="1">Uncharacterized protein</fullName>
    </submittedName>
</protein>